<feature type="compositionally biased region" description="Polar residues" evidence="1">
    <location>
        <begin position="185"/>
        <end position="206"/>
    </location>
</feature>
<feature type="compositionally biased region" description="Polar residues" evidence="1">
    <location>
        <begin position="1"/>
        <end position="11"/>
    </location>
</feature>
<reference evidence="2 3" key="1">
    <citation type="submission" date="2024-04" db="EMBL/GenBank/DDBJ databases">
        <title>Phyllosticta paracitricarpa is synonymous to the EU quarantine fungus P. citricarpa based on phylogenomic analyses.</title>
        <authorList>
            <consortium name="Lawrence Berkeley National Laboratory"/>
            <person name="Van Ingen-Buijs V.A."/>
            <person name="Van Westerhoven A.C."/>
            <person name="Haridas S."/>
            <person name="Skiadas P."/>
            <person name="Martin F."/>
            <person name="Groenewald J.Z."/>
            <person name="Crous P.W."/>
            <person name="Seidl M.F."/>
        </authorList>
    </citation>
    <scope>NUCLEOTIDE SEQUENCE [LARGE SCALE GENOMIC DNA]</scope>
    <source>
        <strain evidence="2 3">CBS 123374</strain>
    </source>
</reference>
<feature type="region of interest" description="Disordered" evidence="1">
    <location>
        <begin position="258"/>
        <end position="285"/>
    </location>
</feature>
<dbReference type="EMBL" id="JBBWRZ010000004">
    <property type="protein sequence ID" value="KAK8237671.1"/>
    <property type="molecule type" value="Genomic_DNA"/>
</dbReference>
<sequence length="585" mass="63839">MSAPSSSNGQAFFSGPAVDAKSYPSKKDARSDLQAKLDKKRFQYPRLANRLSSSIWAFTWMLVDRFVDEGLVTIEERPPAKSAAVGALSDDHAITASSTEASSSKIEAAPFSFGRPAKSTSSSNSEAAPFSLGHGIASAKEAPPPVIAAVGASTTEPPHSESAEKSPFDKYTLTKVLERHRSSIPKRSTFPTGTTEAPSSSASRSTLAFPEVGSAPWQETKLAGTVPMEANEDYPWYDDPLFDFDAFQQTVGQSSTIDPAAAAGPVSHEQSVANPSKKASPSEERSCTVLLWPSSHSTKPLEERSCTVLHWPSGQGTKPLVRSSTHYLSTWVQEVQPITGADGIQFATASTTGANEPPFGHGHQSNADTAVVAQAAEASARISSRDFAPENTPTSCTTGQIFSNLARPRRSAAKKSMIATKSQLDDKDESEDEPPLSEQKTLVHGDENFIFMYFEYDRLTGTRVPRHMIAERSTGYCSAEHIWRLHDGGARPEHQQAIIDEFPAARLLSCKADVKYYAIPVDSAIALATRLGIFKMCERFFQAVTHRPAVDKPIRCGSCQTLWDRERKTFKAWLDHVRHRHHQKE</sequence>
<feature type="region of interest" description="Disordered" evidence="1">
    <location>
        <begin position="408"/>
        <end position="438"/>
    </location>
</feature>
<feature type="region of interest" description="Disordered" evidence="1">
    <location>
        <begin position="1"/>
        <end position="35"/>
    </location>
</feature>
<dbReference type="Proteomes" id="UP001492380">
    <property type="component" value="Unassembled WGS sequence"/>
</dbReference>
<organism evidence="2 3">
    <name type="scientific">Phyllosticta capitalensis</name>
    <dbReference type="NCBI Taxonomy" id="121624"/>
    <lineage>
        <taxon>Eukaryota</taxon>
        <taxon>Fungi</taxon>
        <taxon>Dikarya</taxon>
        <taxon>Ascomycota</taxon>
        <taxon>Pezizomycotina</taxon>
        <taxon>Dothideomycetes</taxon>
        <taxon>Dothideomycetes incertae sedis</taxon>
        <taxon>Botryosphaeriales</taxon>
        <taxon>Phyllostictaceae</taxon>
        <taxon>Phyllosticta</taxon>
    </lineage>
</organism>
<comment type="caution">
    <text evidence="2">The sequence shown here is derived from an EMBL/GenBank/DDBJ whole genome shotgun (WGS) entry which is preliminary data.</text>
</comment>
<feature type="compositionally biased region" description="Acidic residues" evidence="1">
    <location>
        <begin position="426"/>
        <end position="435"/>
    </location>
</feature>
<feature type="compositionally biased region" description="Basic and acidic residues" evidence="1">
    <location>
        <begin position="158"/>
        <end position="168"/>
    </location>
</feature>
<evidence type="ECO:0000313" key="2">
    <source>
        <dbReference type="EMBL" id="KAK8237671.1"/>
    </source>
</evidence>
<keyword evidence="3" id="KW-1185">Reference proteome</keyword>
<evidence type="ECO:0000256" key="1">
    <source>
        <dbReference type="SAM" id="MobiDB-lite"/>
    </source>
</evidence>
<feature type="region of interest" description="Disordered" evidence="1">
    <location>
        <begin position="150"/>
        <end position="170"/>
    </location>
</feature>
<name>A0ABR1YRQ4_9PEZI</name>
<feature type="compositionally biased region" description="Basic and acidic residues" evidence="1">
    <location>
        <begin position="25"/>
        <end position="35"/>
    </location>
</feature>
<evidence type="ECO:0000313" key="3">
    <source>
        <dbReference type="Proteomes" id="UP001492380"/>
    </source>
</evidence>
<proteinExistence type="predicted"/>
<protein>
    <submittedName>
        <fullName evidence="2">Uncharacterized protein</fullName>
    </submittedName>
</protein>
<accession>A0ABR1YRQ4</accession>
<gene>
    <name evidence="2" type="ORF">HDK90DRAFT_464525</name>
</gene>
<feature type="compositionally biased region" description="Polar residues" evidence="1">
    <location>
        <begin position="268"/>
        <end position="279"/>
    </location>
</feature>
<feature type="region of interest" description="Disordered" evidence="1">
    <location>
        <begin position="182"/>
        <end position="208"/>
    </location>
</feature>